<protein>
    <submittedName>
        <fullName evidence="5">Uncharacterized protein</fullName>
    </submittedName>
</protein>
<dbReference type="InterPro" id="IPR039776">
    <property type="entry name" value="Pds5"/>
</dbReference>
<proteinExistence type="predicted"/>
<keyword evidence="2" id="KW-0227">DNA damage</keyword>
<dbReference type="GO" id="GO:0005634">
    <property type="term" value="C:nucleus"/>
    <property type="evidence" value="ECO:0007669"/>
    <property type="project" value="UniProtKB-SubCell"/>
</dbReference>
<keyword evidence="3" id="KW-0234">DNA repair</keyword>
<sequence length="72" mass="7841">MKDALRPVMTAMVSSELSKHADADVKVSAVSCISELSTITAPEQPYDDGLMKMPRPVRVMLLHLECDALAIL</sequence>
<dbReference type="Proteomes" id="UP001152561">
    <property type="component" value="Unassembled WGS sequence"/>
</dbReference>
<dbReference type="OrthoDB" id="1305778at2759"/>
<keyword evidence="6" id="KW-1185">Reference proteome</keyword>
<evidence type="ECO:0000313" key="6">
    <source>
        <dbReference type="Proteomes" id="UP001152561"/>
    </source>
</evidence>
<evidence type="ECO:0000256" key="2">
    <source>
        <dbReference type="ARBA" id="ARBA00022763"/>
    </source>
</evidence>
<dbReference type="PANTHER" id="PTHR12663:SF70">
    <property type="entry name" value="SISTER CHROMATID COHESION PROTEIN PDS5 HOMOLOG A-LIKE"/>
    <property type="match status" value="1"/>
</dbReference>
<dbReference type="GO" id="GO:0000785">
    <property type="term" value="C:chromatin"/>
    <property type="evidence" value="ECO:0007669"/>
    <property type="project" value="TreeGrafter"/>
</dbReference>
<evidence type="ECO:0000256" key="1">
    <source>
        <dbReference type="ARBA" id="ARBA00004123"/>
    </source>
</evidence>
<accession>A0A9Q1M8J6</accession>
<evidence type="ECO:0000256" key="4">
    <source>
        <dbReference type="ARBA" id="ARBA00023242"/>
    </source>
</evidence>
<organism evidence="5 6">
    <name type="scientific">Anisodus acutangulus</name>
    <dbReference type="NCBI Taxonomy" id="402998"/>
    <lineage>
        <taxon>Eukaryota</taxon>
        <taxon>Viridiplantae</taxon>
        <taxon>Streptophyta</taxon>
        <taxon>Embryophyta</taxon>
        <taxon>Tracheophyta</taxon>
        <taxon>Spermatophyta</taxon>
        <taxon>Magnoliopsida</taxon>
        <taxon>eudicotyledons</taxon>
        <taxon>Gunneridae</taxon>
        <taxon>Pentapetalae</taxon>
        <taxon>asterids</taxon>
        <taxon>lamiids</taxon>
        <taxon>Solanales</taxon>
        <taxon>Solanaceae</taxon>
        <taxon>Solanoideae</taxon>
        <taxon>Hyoscyameae</taxon>
        <taxon>Anisodus</taxon>
    </lineage>
</organism>
<keyword evidence="4" id="KW-0539">Nucleus</keyword>
<dbReference type="GO" id="GO:0007064">
    <property type="term" value="P:mitotic sister chromatid cohesion"/>
    <property type="evidence" value="ECO:0007669"/>
    <property type="project" value="InterPro"/>
</dbReference>
<evidence type="ECO:0000256" key="3">
    <source>
        <dbReference type="ARBA" id="ARBA00023204"/>
    </source>
</evidence>
<name>A0A9Q1M8J6_9SOLA</name>
<dbReference type="PANTHER" id="PTHR12663">
    <property type="entry name" value="ANDROGEN INDUCED INHIBITOR OF PROLIFERATION AS3 / PDS5-RELATED"/>
    <property type="match status" value="1"/>
</dbReference>
<reference evidence="6" key="1">
    <citation type="journal article" date="2023" name="Proc. Natl. Acad. Sci. U.S.A.">
        <title>Genomic and structural basis for evolution of tropane alkaloid biosynthesis.</title>
        <authorList>
            <person name="Wanga Y.-J."/>
            <person name="Taina T."/>
            <person name="Yua J.-Y."/>
            <person name="Lia J."/>
            <person name="Xua B."/>
            <person name="Chenc J."/>
            <person name="D'Auriad J.C."/>
            <person name="Huanga J.-P."/>
            <person name="Huanga S.-X."/>
        </authorList>
    </citation>
    <scope>NUCLEOTIDE SEQUENCE [LARGE SCALE GENOMIC DNA]</scope>
    <source>
        <strain evidence="6">cv. KIB-2019</strain>
    </source>
</reference>
<dbReference type="GO" id="GO:0006281">
    <property type="term" value="P:DNA repair"/>
    <property type="evidence" value="ECO:0007669"/>
    <property type="project" value="UniProtKB-KW"/>
</dbReference>
<comment type="subcellular location">
    <subcellularLocation>
        <location evidence="1">Nucleus</location>
    </subcellularLocation>
</comment>
<dbReference type="EMBL" id="JAJAGQ010000009">
    <property type="protein sequence ID" value="KAJ8553608.1"/>
    <property type="molecule type" value="Genomic_DNA"/>
</dbReference>
<comment type="caution">
    <text evidence="5">The sequence shown here is derived from an EMBL/GenBank/DDBJ whole genome shotgun (WGS) entry which is preliminary data.</text>
</comment>
<evidence type="ECO:0000313" key="5">
    <source>
        <dbReference type="EMBL" id="KAJ8553608.1"/>
    </source>
</evidence>
<gene>
    <name evidence="5" type="ORF">K7X08_024286</name>
</gene>
<dbReference type="Pfam" id="PF20168">
    <property type="entry name" value="PDS5"/>
    <property type="match status" value="1"/>
</dbReference>
<dbReference type="AlphaFoldDB" id="A0A9Q1M8J6"/>